<sequence length="350" mass="37436">MWNRELYISGVGSYLPAPVRAADAVREGRYAAADHDDDELDLVLVEASASPAEMAVHAGRQALADAGDPDGIALVLHGASYYQGQDFWTPATYILRELIGSRVPAYEVRAASNSAMAALELAAAYLLADPDRAAALITVADRFTLPGFDRWATDAGVVYSDGAAAAVLSARGGFARLRAVTSRTDPELEELGRDVERFHDAPVPGGRPLDLRAFKRRYLKRAGFAELSHRLTTGLRENVTATLTAAGGDLSSVDLFVLPNLGRDLVQWEFLEPLGIPVERTSWDNARRIGHLGAGDQFANLAHLRRTGRLSSGDRVLLVGVGLGFSWTSALLEITTTGPGAPVGTSTDRS</sequence>
<keyword evidence="2" id="KW-0012">Acyltransferase</keyword>
<reference evidence="6" key="1">
    <citation type="submission" date="2016-06" db="EMBL/GenBank/DDBJ databases">
        <authorList>
            <person name="Varghese N."/>
            <person name="Submissions Spin"/>
        </authorList>
    </citation>
    <scope>NUCLEOTIDE SEQUENCE [LARGE SCALE GENOMIC DNA]</scope>
    <source>
        <strain evidence="6">DSM 43816</strain>
    </source>
</reference>
<dbReference type="GO" id="GO:0044550">
    <property type="term" value="P:secondary metabolite biosynthetic process"/>
    <property type="evidence" value="ECO:0007669"/>
    <property type="project" value="TreeGrafter"/>
</dbReference>
<dbReference type="GO" id="GO:0004315">
    <property type="term" value="F:3-oxoacyl-[acyl-carrier-protein] synthase activity"/>
    <property type="evidence" value="ECO:0007669"/>
    <property type="project" value="InterPro"/>
</dbReference>
<protein>
    <submittedName>
        <fullName evidence="5">3-oxoacyl-[acyl-carrier-protein] synthase-3</fullName>
    </submittedName>
</protein>
<gene>
    <name evidence="5" type="ORF">GA0070618_5722</name>
</gene>
<dbReference type="PANTHER" id="PTHR34069:SF2">
    <property type="entry name" value="BETA-KETOACYL-[ACYL-CARRIER-PROTEIN] SYNTHASE III"/>
    <property type="match status" value="1"/>
</dbReference>
<dbReference type="CDD" id="cd00827">
    <property type="entry name" value="init_cond_enzymes"/>
    <property type="match status" value="1"/>
</dbReference>
<dbReference type="RefSeq" id="WP_088984360.1">
    <property type="nucleotide sequence ID" value="NZ_LT607413.1"/>
</dbReference>
<keyword evidence="1" id="KW-0808">Transferase</keyword>
<evidence type="ECO:0000313" key="6">
    <source>
        <dbReference type="Proteomes" id="UP000198253"/>
    </source>
</evidence>
<dbReference type="PANTHER" id="PTHR34069">
    <property type="entry name" value="3-OXOACYL-[ACYL-CARRIER-PROTEIN] SYNTHASE 3"/>
    <property type="match status" value="1"/>
</dbReference>
<dbReference type="Proteomes" id="UP000198253">
    <property type="component" value="Chromosome I"/>
</dbReference>
<organism evidence="5 6">
    <name type="scientific">Micromonospora echinospora</name>
    <name type="common">Micromonospora purpurea</name>
    <dbReference type="NCBI Taxonomy" id="1877"/>
    <lineage>
        <taxon>Bacteria</taxon>
        <taxon>Bacillati</taxon>
        <taxon>Actinomycetota</taxon>
        <taxon>Actinomycetes</taxon>
        <taxon>Micromonosporales</taxon>
        <taxon>Micromonosporaceae</taxon>
        <taxon>Micromonospora</taxon>
    </lineage>
</organism>
<dbReference type="GO" id="GO:0006633">
    <property type="term" value="P:fatty acid biosynthetic process"/>
    <property type="evidence" value="ECO:0007669"/>
    <property type="project" value="InterPro"/>
</dbReference>
<dbReference type="Gene3D" id="3.40.47.10">
    <property type="match status" value="2"/>
</dbReference>
<feature type="domain" description="Beta-ketoacyl-[acyl-carrier-protein] synthase III N-terminal" evidence="4">
    <location>
        <begin position="107"/>
        <end position="181"/>
    </location>
</feature>
<dbReference type="InterPro" id="IPR013747">
    <property type="entry name" value="ACP_syn_III_C"/>
</dbReference>
<evidence type="ECO:0000256" key="1">
    <source>
        <dbReference type="ARBA" id="ARBA00022679"/>
    </source>
</evidence>
<dbReference type="InterPro" id="IPR016039">
    <property type="entry name" value="Thiolase-like"/>
</dbReference>
<name>A0A1C4ZSP0_MICEC</name>
<evidence type="ECO:0000313" key="5">
    <source>
        <dbReference type="EMBL" id="SCF36023.1"/>
    </source>
</evidence>
<accession>A0A1C4ZSP0</accession>
<evidence type="ECO:0000259" key="3">
    <source>
        <dbReference type="Pfam" id="PF08541"/>
    </source>
</evidence>
<dbReference type="Pfam" id="PF08541">
    <property type="entry name" value="ACP_syn_III_C"/>
    <property type="match status" value="1"/>
</dbReference>
<evidence type="ECO:0000256" key="2">
    <source>
        <dbReference type="ARBA" id="ARBA00023315"/>
    </source>
</evidence>
<feature type="domain" description="Beta-ketoacyl-[acyl-carrier-protein] synthase III C-terminal" evidence="3">
    <location>
        <begin position="243"/>
        <end position="334"/>
    </location>
</feature>
<keyword evidence="6" id="KW-1185">Reference proteome</keyword>
<dbReference type="InterPro" id="IPR013751">
    <property type="entry name" value="ACP_syn_III_N"/>
</dbReference>
<dbReference type="SUPFAM" id="SSF53901">
    <property type="entry name" value="Thiolase-like"/>
    <property type="match status" value="1"/>
</dbReference>
<proteinExistence type="predicted"/>
<dbReference type="InParanoid" id="A0A1C4ZSP0"/>
<dbReference type="AlphaFoldDB" id="A0A1C4ZSP0"/>
<evidence type="ECO:0000259" key="4">
    <source>
        <dbReference type="Pfam" id="PF08545"/>
    </source>
</evidence>
<dbReference type="OrthoDB" id="2636646at2"/>
<dbReference type="EMBL" id="LT607413">
    <property type="protein sequence ID" value="SCF36023.1"/>
    <property type="molecule type" value="Genomic_DNA"/>
</dbReference>
<dbReference type="Pfam" id="PF08545">
    <property type="entry name" value="ACP_syn_III"/>
    <property type="match status" value="1"/>
</dbReference>